<evidence type="ECO:0000313" key="2">
    <source>
        <dbReference type="EMBL" id="JAP14829.1"/>
    </source>
</evidence>
<proteinExistence type="predicted"/>
<reference evidence="2" key="1">
    <citation type="submission" date="2015-12" db="EMBL/GenBank/DDBJ databases">
        <title>Gene expression during late stages of embryo sac development: a critical building block for successful pollen-pistil interactions.</title>
        <authorList>
            <person name="Liu Y."/>
            <person name="Joly V."/>
            <person name="Sabar M."/>
            <person name="Matton D.P."/>
        </authorList>
    </citation>
    <scope>NUCLEOTIDE SEQUENCE</scope>
</reference>
<dbReference type="AlphaFoldDB" id="A0A0V0H3T5"/>
<keyword evidence="1" id="KW-1133">Transmembrane helix</keyword>
<evidence type="ECO:0000256" key="1">
    <source>
        <dbReference type="SAM" id="Phobius"/>
    </source>
</evidence>
<keyword evidence="1" id="KW-0472">Membrane</keyword>
<dbReference type="EMBL" id="GEDG01026012">
    <property type="protein sequence ID" value="JAP14829.1"/>
    <property type="molecule type" value="Transcribed_RNA"/>
</dbReference>
<feature type="transmembrane region" description="Helical" evidence="1">
    <location>
        <begin position="20"/>
        <end position="36"/>
    </location>
</feature>
<accession>A0A0V0H3T5</accession>
<sequence length="74" mass="9232">MEESRKSYYNNGKESYLPLYFYIFILRDTFLIYFPLPSNFRYIFALGQFSTCYHFYHLTWRLHVSYMNIFLLIN</sequence>
<organism evidence="2">
    <name type="scientific">Solanum chacoense</name>
    <name type="common">Chaco potato</name>
    <dbReference type="NCBI Taxonomy" id="4108"/>
    <lineage>
        <taxon>Eukaryota</taxon>
        <taxon>Viridiplantae</taxon>
        <taxon>Streptophyta</taxon>
        <taxon>Embryophyta</taxon>
        <taxon>Tracheophyta</taxon>
        <taxon>Spermatophyta</taxon>
        <taxon>Magnoliopsida</taxon>
        <taxon>eudicotyledons</taxon>
        <taxon>Gunneridae</taxon>
        <taxon>Pentapetalae</taxon>
        <taxon>asterids</taxon>
        <taxon>lamiids</taxon>
        <taxon>Solanales</taxon>
        <taxon>Solanaceae</taxon>
        <taxon>Solanoideae</taxon>
        <taxon>Solaneae</taxon>
        <taxon>Solanum</taxon>
    </lineage>
</organism>
<protein>
    <submittedName>
        <fullName evidence="2">Putative ovule protein</fullName>
    </submittedName>
</protein>
<keyword evidence="1" id="KW-0812">Transmembrane</keyword>
<name>A0A0V0H3T5_SOLCH</name>